<organism evidence="3">
    <name type="scientific">Onchocerca flexuosa</name>
    <dbReference type="NCBI Taxonomy" id="387005"/>
    <lineage>
        <taxon>Eukaryota</taxon>
        <taxon>Metazoa</taxon>
        <taxon>Ecdysozoa</taxon>
        <taxon>Nematoda</taxon>
        <taxon>Chromadorea</taxon>
        <taxon>Rhabditida</taxon>
        <taxon>Spirurina</taxon>
        <taxon>Spiruromorpha</taxon>
        <taxon>Filarioidea</taxon>
        <taxon>Onchocercidae</taxon>
        <taxon>Onchocerca</taxon>
    </lineage>
</organism>
<protein>
    <submittedName>
        <fullName evidence="1 3">Uncharacterized protein</fullName>
    </submittedName>
</protein>
<reference evidence="1 2" key="2">
    <citation type="submission" date="2018-11" db="EMBL/GenBank/DDBJ databases">
        <authorList>
            <consortium name="Pathogen Informatics"/>
        </authorList>
    </citation>
    <scope>NUCLEOTIDE SEQUENCE [LARGE SCALE GENOMIC DNA]</scope>
</reference>
<dbReference type="AlphaFoldDB" id="A0A183HF14"/>
<reference evidence="3" key="1">
    <citation type="submission" date="2016-06" db="UniProtKB">
        <authorList>
            <consortium name="WormBaseParasite"/>
        </authorList>
    </citation>
    <scope>IDENTIFICATION</scope>
</reference>
<dbReference type="Proteomes" id="UP000267606">
    <property type="component" value="Unassembled WGS sequence"/>
</dbReference>
<evidence type="ECO:0000313" key="3">
    <source>
        <dbReference type="WBParaSite" id="OFLC_0000607501-mRNA-1"/>
    </source>
</evidence>
<name>A0A183HF14_9BILA</name>
<evidence type="ECO:0000313" key="1">
    <source>
        <dbReference type="EMBL" id="VDO45304.1"/>
    </source>
</evidence>
<sequence length="54" mass="6207">MSDEQKLPVDRAAKITDGSGFKKWLGLPRAAIWTRNFMKLTIEEDDEQESIALR</sequence>
<dbReference type="WBParaSite" id="OFLC_0000607501-mRNA-1">
    <property type="protein sequence ID" value="OFLC_0000607501-mRNA-1"/>
    <property type="gene ID" value="OFLC_0000607501"/>
</dbReference>
<gene>
    <name evidence="1" type="ORF">OFLC_LOCUS6073</name>
</gene>
<proteinExistence type="predicted"/>
<dbReference type="EMBL" id="UZAJ01005570">
    <property type="protein sequence ID" value="VDO45304.1"/>
    <property type="molecule type" value="Genomic_DNA"/>
</dbReference>
<keyword evidence="2" id="KW-1185">Reference proteome</keyword>
<evidence type="ECO:0000313" key="2">
    <source>
        <dbReference type="Proteomes" id="UP000267606"/>
    </source>
</evidence>
<accession>A0A183HF14</accession>